<dbReference type="PROSITE" id="PS51257">
    <property type="entry name" value="PROKAR_LIPOPROTEIN"/>
    <property type="match status" value="1"/>
</dbReference>
<dbReference type="Proteomes" id="UP000600865">
    <property type="component" value="Unassembled WGS sequence"/>
</dbReference>
<dbReference type="Pfam" id="PF07995">
    <property type="entry name" value="GSDH"/>
    <property type="match status" value="1"/>
</dbReference>
<organism evidence="2 3">
    <name type="scientific">Litorimonas cladophorae</name>
    <dbReference type="NCBI Taxonomy" id="1220491"/>
    <lineage>
        <taxon>Bacteria</taxon>
        <taxon>Pseudomonadati</taxon>
        <taxon>Pseudomonadota</taxon>
        <taxon>Alphaproteobacteria</taxon>
        <taxon>Maricaulales</taxon>
        <taxon>Robiginitomaculaceae</taxon>
    </lineage>
</organism>
<evidence type="ECO:0000259" key="1">
    <source>
        <dbReference type="Pfam" id="PF07995"/>
    </source>
</evidence>
<name>A0A918NFR9_9PROT</name>
<keyword evidence="3" id="KW-1185">Reference proteome</keyword>
<dbReference type="InterPro" id="IPR011041">
    <property type="entry name" value="Quinoprot_gluc/sorb_DH_b-prop"/>
</dbReference>
<feature type="domain" description="Glucose/Sorbosone dehydrogenase" evidence="1">
    <location>
        <begin position="51"/>
        <end position="377"/>
    </location>
</feature>
<comment type="caution">
    <text evidence="2">The sequence shown here is derived from an EMBL/GenBank/DDBJ whole genome shotgun (WGS) entry which is preliminary data.</text>
</comment>
<protein>
    <recommendedName>
        <fullName evidence="1">Glucose/Sorbosone dehydrogenase domain-containing protein</fullName>
    </recommendedName>
</protein>
<dbReference type="AlphaFoldDB" id="A0A918NFR9"/>
<proteinExistence type="predicted"/>
<dbReference type="EMBL" id="BMYV01000002">
    <property type="protein sequence ID" value="GGX67169.1"/>
    <property type="molecule type" value="Genomic_DNA"/>
</dbReference>
<accession>A0A918NFR9</accession>
<dbReference type="SUPFAM" id="SSF50952">
    <property type="entry name" value="Soluble quinoprotein glucose dehydrogenase"/>
    <property type="match status" value="1"/>
</dbReference>
<dbReference type="InterPro" id="IPR011042">
    <property type="entry name" value="6-blade_b-propeller_TolB-like"/>
</dbReference>
<dbReference type="InterPro" id="IPR012938">
    <property type="entry name" value="Glc/Sorbosone_DH"/>
</dbReference>
<dbReference type="PANTHER" id="PTHR19328:SF75">
    <property type="entry name" value="ALDOSE SUGAR DEHYDROGENASE YLII"/>
    <property type="match status" value="1"/>
</dbReference>
<dbReference type="PANTHER" id="PTHR19328">
    <property type="entry name" value="HEDGEHOG-INTERACTING PROTEIN"/>
    <property type="match status" value="1"/>
</dbReference>
<evidence type="ECO:0000313" key="2">
    <source>
        <dbReference type="EMBL" id="GGX67169.1"/>
    </source>
</evidence>
<gene>
    <name evidence="2" type="ORF">GCM10011309_16030</name>
</gene>
<evidence type="ECO:0000313" key="3">
    <source>
        <dbReference type="Proteomes" id="UP000600865"/>
    </source>
</evidence>
<dbReference type="Gene3D" id="2.120.10.30">
    <property type="entry name" value="TolB, C-terminal domain"/>
    <property type="match status" value="1"/>
</dbReference>
<dbReference type="RefSeq" id="WP_189584076.1">
    <property type="nucleotide sequence ID" value="NZ_BMYV01000002.1"/>
</dbReference>
<reference evidence="2 3" key="1">
    <citation type="journal article" date="2014" name="Int. J. Syst. Evol. Microbiol.">
        <title>Complete genome sequence of Corynebacterium casei LMG S-19264T (=DSM 44701T), isolated from a smear-ripened cheese.</title>
        <authorList>
            <consortium name="US DOE Joint Genome Institute (JGI-PGF)"/>
            <person name="Walter F."/>
            <person name="Albersmeier A."/>
            <person name="Kalinowski J."/>
            <person name="Ruckert C."/>
        </authorList>
    </citation>
    <scope>NUCLEOTIDE SEQUENCE [LARGE SCALE GENOMIC DNA]</scope>
    <source>
        <strain evidence="2 3">KCTC 23968</strain>
    </source>
</reference>
<sequence>MLSVNRSGSKRGLSLVLTSALLTACLEPQPAPDLPARPSSDFTITNLVDRLEKPWSVAALPDGGFLITEISGKLLRHTPGVAPVEISGLPNDIFVGGQGGLLDVVLSPDFTRSGEVYISYAYGTEDANGTALLRATFNGNALENPTVIFRASPPKSAAQHFGGKIAFLPDDTLVLTLGDGFAYREDAQKADTHLGKLVRLNRDGGVPSDNPFIGKDKDGRAFKPQIYSLGHRNVQGLAVDSETGELWEHEHGPRGGDELNRIIAGANYGWPLATKGRDYQGARISPYESFEGMIDPIHNWVPSIAPSGLAIYRGDMFPDWNGDALIGGLASRDLRRVDLENGVSVGEEDLLSDLNGRVRDVRVASDGAVLILLESRDVDGDGKLDANSGQLLRITPKS</sequence>